<dbReference type="Pfam" id="PF02769">
    <property type="entry name" value="AIRS_C"/>
    <property type="match status" value="1"/>
</dbReference>
<dbReference type="Pfam" id="PF00586">
    <property type="entry name" value="AIRS"/>
    <property type="match status" value="1"/>
</dbReference>
<accession>A0A845LG26</accession>
<dbReference type="PANTHER" id="PTHR30303">
    <property type="entry name" value="HYDROGENASE ISOENZYMES FORMATION PROTEIN HYPE"/>
    <property type="match status" value="1"/>
</dbReference>
<comment type="caution">
    <text evidence="4">The sequence shown here is derived from an EMBL/GenBank/DDBJ whole genome shotgun (WGS) entry which is preliminary data.</text>
</comment>
<dbReference type="InterPro" id="IPR010918">
    <property type="entry name" value="PurM-like_C_dom"/>
</dbReference>
<name>A0A845LG26_HELGE</name>
<evidence type="ECO:0000256" key="1">
    <source>
        <dbReference type="ARBA" id="ARBA00006243"/>
    </source>
</evidence>
<dbReference type="InterPro" id="IPR036676">
    <property type="entry name" value="PurM-like_C_sf"/>
</dbReference>
<feature type="domain" description="PurM-like N-terminal" evidence="2">
    <location>
        <begin position="38"/>
        <end position="149"/>
    </location>
</feature>
<evidence type="ECO:0000313" key="4">
    <source>
        <dbReference type="EMBL" id="MZP41806.1"/>
    </source>
</evidence>
<dbReference type="GO" id="GO:0051604">
    <property type="term" value="P:protein maturation"/>
    <property type="evidence" value="ECO:0007669"/>
    <property type="project" value="TreeGrafter"/>
</dbReference>
<dbReference type="AlphaFoldDB" id="A0A845LG26"/>
<dbReference type="Proteomes" id="UP000471031">
    <property type="component" value="Unassembled WGS sequence"/>
</dbReference>
<evidence type="ECO:0000259" key="3">
    <source>
        <dbReference type="Pfam" id="PF02769"/>
    </source>
</evidence>
<dbReference type="Gene3D" id="3.90.650.10">
    <property type="entry name" value="PurM-like C-terminal domain"/>
    <property type="match status" value="1"/>
</dbReference>
<dbReference type="PIRSF" id="PIRSF005644">
    <property type="entry name" value="Hdrgns_mtr_HypE"/>
    <property type="match status" value="1"/>
</dbReference>
<dbReference type="OrthoDB" id="9801934at2"/>
<proteinExistence type="inferred from homology"/>
<dbReference type="InterPro" id="IPR011854">
    <property type="entry name" value="HypE"/>
</dbReference>
<feature type="domain" description="PurM-like C-terminal" evidence="3">
    <location>
        <begin position="161"/>
        <end position="313"/>
    </location>
</feature>
<sequence length="337" mass="36781">MSDLDAIVLDHGTGSKRSRELVELISNTLGDVYIGQMEDSAVLPIGTSMIAMTTDSFVVTPIFFSGGNIGKIAICGTVNDLAVSGANPKYLTLSFVLEVGLPIADLVSILQTIRETSLEADILIVAGDTKVVNKGEVDKIFINTCGVGEFMNEPLTYKNIQPGDRIILSGNIGEHAIHLLSLREGLGFEERIKSDCAPLNRMIRNIIDYTPPGAIRCIRDVTRGGLSAVLHEFASMTNTGMNVWEQELPIPLEVMMAADMLGINPIHLANEGCICLFVREDQAEHVLSLLRKETYGKNACCIGYVSESDRNHVLFHQPDGSKRRIEELVGIELPRLC</sequence>
<dbReference type="EMBL" id="WXEX01000001">
    <property type="protein sequence ID" value="MZP41806.1"/>
    <property type="molecule type" value="Genomic_DNA"/>
</dbReference>
<gene>
    <name evidence="4" type="primary">hypE</name>
    <name evidence="4" type="ORF">GTO89_02015</name>
</gene>
<dbReference type="NCBIfam" id="TIGR02124">
    <property type="entry name" value="hypE"/>
    <property type="match status" value="1"/>
</dbReference>
<evidence type="ECO:0000313" key="5">
    <source>
        <dbReference type="Proteomes" id="UP000471031"/>
    </source>
</evidence>
<dbReference type="PANTHER" id="PTHR30303:SF0">
    <property type="entry name" value="CARBAMOYL DEHYDRATASE HYPE"/>
    <property type="match status" value="1"/>
</dbReference>
<dbReference type="RefSeq" id="WP_161260372.1">
    <property type="nucleotide sequence ID" value="NZ_JAFBDC010000001.1"/>
</dbReference>
<organism evidence="4 5">
    <name type="scientific">Heliomicrobium gestii</name>
    <name type="common">Heliobacterium gestii</name>
    <dbReference type="NCBI Taxonomy" id="2699"/>
    <lineage>
        <taxon>Bacteria</taxon>
        <taxon>Bacillati</taxon>
        <taxon>Bacillota</taxon>
        <taxon>Clostridia</taxon>
        <taxon>Eubacteriales</taxon>
        <taxon>Heliobacteriaceae</taxon>
        <taxon>Heliomicrobium</taxon>
    </lineage>
</organism>
<dbReference type="InterPro" id="IPR036921">
    <property type="entry name" value="PurM-like_N_sf"/>
</dbReference>
<keyword evidence="5" id="KW-1185">Reference proteome</keyword>
<dbReference type="SUPFAM" id="SSF56042">
    <property type="entry name" value="PurM C-terminal domain-like"/>
    <property type="match status" value="1"/>
</dbReference>
<dbReference type="SUPFAM" id="SSF55326">
    <property type="entry name" value="PurM N-terminal domain-like"/>
    <property type="match status" value="1"/>
</dbReference>
<dbReference type="Gene3D" id="3.30.1330.10">
    <property type="entry name" value="PurM-like, N-terminal domain"/>
    <property type="match status" value="1"/>
</dbReference>
<comment type="similarity">
    <text evidence="1">Belongs to the HypE family.</text>
</comment>
<protein>
    <submittedName>
        <fullName evidence="4">Hydrogenase expression/formation protein HypE</fullName>
    </submittedName>
</protein>
<dbReference type="InterPro" id="IPR016188">
    <property type="entry name" value="PurM-like_N"/>
</dbReference>
<evidence type="ECO:0000259" key="2">
    <source>
        <dbReference type="Pfam" id="PF00586"/>
    </source>
</evidence>
<reference evidence="4 5" key="1">
    <citation type="submission" date="2020-01" db="EMBL/GenBank/DDBJ databases">
        <title>Whole genome sequence of Heliobacterium gestii DSM 11169.</title>
        <authorList>
            <person name="Kyndt J.A."/>
            <person name="Meyer T.E."/>
        </authorList>
    </citation>
    <scope>NUCLEOTIDE SEQUENCE [LARGE SCALE GENOMIC DNA]</scope>
    <source>
        <strain evidence="4 5">DSM 11169</strain>
    </source>
</reference>
<dbReference type="CDD" id="cd02197">
    <property type="entry name" value="HypE"/>
    <property type="match status" value="1"/>
</dbReference>